<dbReference type="EMBL" id="CU466930">
    <property type="protein sequence ID" value="CAO79966.1"/>
    <property type="molecule type" value="Genomic_DNA"/>
</dbReference>
<feature type="chain" id="PRO_5002757869" evidence="2">
    <location>
        <begin position="21"/>
        <end position="191"/>
    </location>
</feature>
<keyword evidence="1" id="KW-0812">Transmembrane</keyword>
<feature type="signal peptide" evidence="2">
    <location>
        <begin position="1"/>
        <end position="20"/>
    </location>
</feature>
<feature type="transmembrane region" description="Helical" evidence="1">
    <location>
        <begin position="170"/>
        <end position="190"/>
    </location>
</feature>
<organism evidence="3 4">
    <name type="scientific">Cloacimonas acidaminovorans (strain Evry)</name>
    <dbReference type="NCBI Taxonomy" id="459349"/>
    <lineage>
        <taxon>Bacteria</taxon>
        <taxon>Pseudomonadati</taxon>
        <taxon>Candidatus Cloacimonadota</taxon>
        <taxon>Candidatus Cloacimonadia</taxon>
        <taxon>Candidatus Cloacimonadales</taxon>
        <taxon>Candidatus Cloacimonadaceae</taxon>
        <taxon>Candidatus Cloacimonas</taxon>
    </lineage>
</organism>
<keyword evidence="1" id="KW-0472">Membrane</keyword>
<reference evidence="3 4" key="1">
    <citation type="journal article" date="2008" name="J. Bacteriol.">
        <title>'Candidatus Cloacamonas acidaminovorans': genome sequence reconstruction provides a first glimpse of a new bacterial division.</title>
        <authorList>
            <person name="Pelletier E."/>
            <person name="Kreimeyer A."/>
            <person name="Bocs S."/>
            <person name="Rouy Z."/>
            <person name="Gyapay G."/>
            <person name="Chouari R."/>
            <person name="Riviere D."/>
            <person name="Ganesan A."/>
            <person name="Daegelen P."/>
            <person name="Sghir A."/>
            <person name="Cohen G.N."/>
            <person name="Medigue C."/>
            <person name="Weissenbach J."/>
            <person name="Le Paslier D."/>
        </authorList>
    </citation>
    <scope>NUCLEOTIDE SEQUENCE [LARGE SCALE GENOMIC DNA]</scope>
    <source>
        <strain evidence="4">Evry</strain>
    </source>
</reference>
<name>B0VIQ6_CLOAI</name>
<keyword evidence="1" id="KW-1133">Transmembrane helix</keyword>
<gene>
    <name evidence="3" type="ordered locus">CLOAM0051</name>
</gene>
<evidence type="ECO:0000313" key="3">
    <source>
        <dbReference type="EMBL" id="CAO79966.1"/>
    </source>
</evidence>
<dbReference type="AlphaFoldDB" id="B0VIQ6"/>
<dbReference type="STRING" id="459349.CLOAM0051"/>
<proteinExistence type="predicted"/>
<dbReference type="RefSeq" id="WP_015423827.1">
    <property type="nucleotide sequence ID" value="NC_020449.1"/>
</dbReference>
<evidence type="ECO:0000256" key="2">
    <source>
        <dbReference type="SAM" id="SignalP"/>
    </source>
</evidence>
<evidence type="ECO:0000256" key="1">
    <source>
        <dbReference type="SAM" id="Phobius"/>
    </source>
</evidence>
<protein>
    <submittedName>
        <fullName evidence="3">Uncharacterized protein</fullName>
    </submittedName>
</protein>
<dbReference type="OrthoDB" id="9898674at2"/>
<dbReference type="HOGENOM" id="CLU_1419232_0_0_0"/>
<keyword evidence="2" id="KW-0732">Signal</keyword>
<sequence>MKKYLLPVCFLLLISKLLSFQETLTLDQIITEIATEIQTGQPIFLDINCGEWNPVLTQKLSTNLLEKGADLRYNLSETKADISSLEEKKVPDLSVLGLEKALLVQINLNIAWQETVKSSFFSYRTERYPVHIFEIRQIQLPTQQILKISTYNLPRPNPDVSGTSSFHFRWFEPLVAGAAIGSLIFLLWNFD</sequence>
<dbReference type="KEGG" id="caci:CLOAM0051"/>
<evidence type="ECO:0000313" key="4">
    <source>
        <dbReference type="Proteomes" id="UP000002019"/>
    </source>
</evidence>
<keyword evidence="4" id="KW-1185">Reference proteome</keyword>
<dbReference type="Proteomes" id="UP000002019">
    <property type="component" value="Chromosome"/>
</dbReference>
<accession>B0VIQ6</accession>